<dbReference type="PROSITE" id="PS51873">
    <property type="entry name" value="TRIAD"/>
    <property type="match status" value="1"/>
</dbReference>
<dbReference type="InterPro" id="IPR048962">
    <property type="entry name" value="ARIH1-like_UBL"/>
</dbReference>
<keyword evidence="12" id="KW-0862">Zinc</keyword>
<dbReference type="CDD" id="cd20346">
    <property type="entry name" value="BRcat_RBR_ANKIB1"/>
    <property type="match status" value="1"/>
</dbReference>
<evidence type="ECO:0000256" key="10">
    <source>
        <dbReference type="ARBA" id="ARBA00022771"/>
    </source>
</evidence>
<dbReference type="FunFam" id="3.30.40.10:FF:000019">
    <property type="entry name" value="RBR-type E3 ubiquitin transferase"/>
    <property type="match status" value="1"/>
</dbReference>
<evidence type="ECO:0000256" key="6">
    <source>
        <dbReference type="ARBA" id="ARBA00012251"/>
    </source>
</evidence>
<keyword evidence="10 14" id="KW-0863">Zinc-finger</keyword>
<dbReference type="InterPro" id="IPR001841">
    <property type="entry name" value="Znf_RING"/>
</dbReference>
<evidence type="ECO:0000259" key="16">
    <source>
        <dbReference type="PROSITE" id="PS51873"/>
    </source>
</evidence>
<keyword evidence="9" id="KW-0677">Repeat</keyword>
<accession>A0A022REB4</accession>
<evidence type="ECO:0000256" key="14">
    <source>
        <dbReference type="PROSITE-ProRule" id="PRU00175"/>
    </source>
</evidence>
<comment type="catalytic activity">
    <reaction evidence="1">
        <text>[E2 ubiquitin-conjugating enzyme]-S-ubiquitinyl-L-cysteine + [acceptor protein]-L-lysine = [E2 ubiquitin-conjugating enzyme]-L-cysteine + [acceptor protein]-N(6)-ubiquitinyl-L-lysine.</text>
        <dbReference type="EC" id="2.3.2.31"/>
    </reaction>
</comment>
<feature type="domain" description="RING-type" evidence="16">
    <location>
        <begin position="82"/>
        <end position="299"/>
    </location>
</feature>
<name>A0A022REB4_ERYGU</name>
<evidence type="ECO:0000256" key="5">
    <source>
        <dbReference type="ARBA" id="ARBA00005884"/>
    </source>
</evidence>
<dbReference type="InterPro" id="IPR002867">
    <property type="entry name" value="IBR_dom"/>
</dbReference>
<protein>
    <recommendedName>
        <fullName evidence="6">RBR-type E3 ubiquitin transferase</fullName>
        <ecNumber evidence="6">2.3.2.31</ecNumber>
    </recommendedName>
</protein>
<comment type="similarity">
    <text evidence="13">Belongs to the RBR family. RNF14 subfamily.</text>
</comment>
<proteinExistence type="inferred from homology"/>
<dbReference type="SMART" id="SM00647">
    <property type="entry name" value="IBR"/>
    <property type="match status" value="2"/>
</dbReference>
<evidence type="ECO:0000256" key="4">
    <source>
        <dbReference type="ARBA" id="ARBA00004906"/>
    </source>
</evidence>
<evidence type="ECO:0000256" key="13">
    <source>
        <dbReference type="ARBA" id="ARBA00044508"/>
    </source>
</evidence>
<keyword evidence="11" id="KW-0833">Ubl conjugation pathway</keyword>
<reference evidence="17 18" key="1">
    <citation type="journal article" date="2013" name="Proc. Natl. Acad. Sci. U.S.A.">
        <title>Fine-scale variation in meiotic recombination in Mimulus inferred from population shotgun sequencing.</title>
        <authorList>
            <person name="Hellsten U."/>
            <person name="Wright K.M."/>
            <person name="Jenkins J."/>
            <person name="Shu S."/>
            <person name="Yuan Y."/>
            <person name="Wessler S.R."/>
            <person name="Schmutz J."/>
            <person name="Willis J.H."/>
            <person name="Rokhsar D.S."/>
        </authorList>
    </citation>
    <scope>NUCLEOTIDE SEQUENCE [LARGE SCALE GENOMIC DNA]</scope>
    <source>
        <strain evidence="18">cv. DUN x IM62</strain>
    </source>
</reference>
<comment type="pathway">
    <text evidence="4">Protein modification; protein ubiquitination.</text>
</comment>
<dbReference type="GO" id="GO:0016567">
    <property type="term" value="P:protein ubiquitination"/>
    <property type="evidence" value="ECO:0007669"/>
    <property type="project" value="UniProtKB-UniPathway"/>
</dbReference>
<dbReference type="InterPro" id="IPR031127">
    <property type="entry name" value="E3_UB_ligase_RBR"/>
</dbReference>
<dbReference type="STRING" id="4155.A0A022REB4"/>
<dbReference type="Pfam" id="PF21235">
    <property type="entry name" value="UBA_ARI1"/>
    <property type="match status" value="1"/>
</dbReference>
<keyword evidence="7" id="KW-0808">Transferase</keyword>
<evidence type="ECO:0000259" key="15">
    <source>
        <dbReference type="PROSITE" id="PS50089"/>
    </source>
</evidence>
<keyword evidence="8" id="KW-0479">Metal-binding</keyword>
<dbReference type="AlphaFoldDB" id="A0A022REB4"/>
<dbReference type="GO" id="GO:0000151">
    <property type="term" value="C:ubiquitin ligase complex"/>
    <property type="evidence" value="ECO:0000318"/>
    <property type="project" value="GO_Central"/>
</dbReference>
<dbReference type="EMBL" id="KI630509">
    <property type="protein sequence ID" value="EYU38088.1"/>
    <property type="molecule type" value="Genomic_DNA"/>
</dbReference>
<feature type="non-terminal residue" evidence="17">
    <location>
        <position position="1"/>
    </location>
</feature>
<evidence type="ECO:0000256" key="2">
    <source>
        <dbReference type="ARBA" id="ARBA00001947"/>
    </source>
</evidence>
<dbReference type="EC" id="2.3.2.31" evidence="6"/>
<gene>
    <name evidence="17" type="ORF">MIMGU_mgv1a020321mg</name>
</gene>
<dbReference type="Proteomes" id="UP000030748">
    <property type="component" value="Unassembled WGS sequence"/>
</dbReference>
<dbReference type="GO" id="GO:0006511">
    <property type="term" value="P:ubiquitin-dependent protein catabolic process"/>
    <property type="evidence" value="ECO:0000318"/>
    <property type="project" value="GO_Central"/>
</dbReference>
<dbReference type="InterPro" id="IPR044066">
    <property type="entry name" value="TRIAD_supradom"/>
</dbReference>
<evidence type="ECO:0000256" key="3">
    <source>
        <dbReference type="ARBA" id="ARBA00003976"/>
    </source>
</evidence>
<dbReference type="eggNOG" id="KOG1815">
    <property type="taxonomic scope" value="Eukaryota"/>
</dbReference>
<organism evidence="17 18">
    <name type="scientific">Erythranthe guttata</name>
    <name type="common">Yellow monkey flower</name>
    <name type="synonym">Mimulus guttatus</name>
    <dbReference type="NCBI Taxonomy" id="4155"/>
    <lineage>
        <taxon>Eukaryota</taxon>
        <taxon>Viridiplantae</taxon>
        <taxon>Streptophyta</taxon>
        <taxon>Embryophyta</taxon>
        <taxon>Tracheophyta</taxon>
        <taxon>Spermatophyta</taxon>
        <taxon>Magnoliopsida</taxon>
        <taxon>eudicotyledons</taxon>
        <taxon>Gunneridae</taxon>
        <taxon>Pentapetalae</taxon>
        <taxon>asterids</taxon>
        <taxon>lamiids</taxon>
        <taxon>Lamiales</taxon>
        <taxon>Phrymaceae</taxon>
        <taxon>Erythranthe</taxon>
    </lineage>
</organism>
<dbReference type="Gene3D" id="1.20.120.1750">
    <property type="match status" value="1"/>
</dbReference>
<feature type="domain" description="RING-type" evidence="15">
    <location>
        <begin position="86"/>
        <end position="132"/>
    </location>
</feature>
<sequence>AESGLRRRKKHYTILTEERIRQLQENHISQVCSLLSVSKTLACTLLRRHNWSLTSISDRWLAEEKLLSPQQELLNPLPPNEKNNICNICFEVVSSEGMLSCPCGHPFCSNCWKYYIMVSINDGPGCVSLSCPEPGCKSSVGPELVDSLASDEDKERYYRYFLRSYVECHGNMRWCPAPRCDRAVQIETRVRKNYDVACDCSHRFCWNCAEECHRPVDCKTAAEWIELSSSEEDINTATWIMAFTKSCPGCGTNIEKNEGCNRMICRWSCGQQFCWLCLQPWKIHTYTICNEKKECNTKFTRATKILTKFVSYYEGWVSNHVRMRIAVLDLGTVLDKLGGEYSNYVKFGFLIEALEQIVECRSMLKWSYVYGYYLSLTKKATKIEFFEFLQKQAEVNIERLHRCADKDIEMYVNNDFDRADFVGFRRKLVNLTNVTRNYFEEWVRALENDLSKHNGEASRERARPALARTRKRPTLPNSRAKACNTRTRSSISTRSCLPLSAQRLRSPIPLHLWVVVGCFRLQSK</sequence>
<evidence type="ECO:0000256" key="7">
    <source>
        <dbReference type="ARBA" id="ARBA00022679"/>
    </source>
</evidence>
<evidence type="ECO:0000256" key="8">
    <source>
        <dbReference type="ARBA" id="ARBA00022723"/>
    </source>
</evidence>
<dbReference type="GO" id="GO:0061630">
    <property type="term" value="F:ubiquitin protein ligase activity"/>
    <property type="evidence" value="ECO:0000318"/>
    <property type="project" value="GO_Central"/>
</dbReference>
<dbReference type="GO" id="GO:0008270">
    <property type="term" value="F:zinc ion binding"/>
    <property type="evidence" value="ECO:0007669"/>
    <property type="project" value="UniProtKB-KW"/>
</dbReference>
<comment type="function">
    <text evidence="3">Might act as an E3 ubiquitin-protein ligase, or as part of E3 complex, which accepts ubiquitin from specific E2 ubiquitin-conjugating enzymes and then transfers it to substrates.</text>
</comment>
<evidence type="ECO:0000313" key="17">
    <source>
        <dbReference type="EMBL" id="EYU38088.1"/>
    </source>
</evidence>
<dbReference type="GO" id="GO:0031624">
    <property type="term" value="F:ubiquitin conjugating enzyme binding"/>
    <property type="evidence" value="ECO:0000318"/>
    <property type="project" value="GO_Central"/>
</dbReference>
<dbReference type="PROSITE" id="PS50089">
    <property type="entry name" value="ZF_RING_2"/>
    <property type="match status" value="1"/>
</dbReference>
<evidence type="ECO:0000256" key="11">
    <source>
        <dbReference type="ARBA" id="ARBA00022786"/>
    </source>
</evidence>
<keyword evidence="18" id="KW-1185">Reference proteome</keyword>
<dbReference type="PANTHER" id="PTHR11685">
    <property type="entry name" value="RBR FAMILY RING FINGER AND IBR DOMAIN-CONTAINING"/>
    <property type="match status" value="1"/>
</dbReference>
<evidence type="ECO:0000256" key="12">
    <source>
        <dbReference type="ARBA" id="ARBA00022833"/>
    </source>
</evidence>
<dbReference type="SUPFAM" id="SSF57850">
    <property type="entry name" value="RING/U-box"/>
    <property type="match status" value="3"/>
</dbReference>
<dbReference type="InterPro" id="IPR013083">
    <property type="entry name" value="Znf_RING/FYVE/PHD"/>
</dbReference>
<evidence type="ECO:0000313" key="18">
    <source>
        <dbReference type="Proteomes" id="UP000030748"/>
    </source>
</evidence>
<evidence type="ECO:0000256" key="9">
    <source>
        <dbReference type="ARBA" id="ARBA00022737"/>
    </source>
</evidence>
<dbReference type="CDD" id="cd20354">
    <property type="entry name" value="Rcat_RBR_RNF14"/>
    <property type="match status" value="1"/>
</dbReference>
<comment type="cofactor">
    <cofactor evidence="2">
        <name>Zn(2+)</name>
        <dbReference type="ChEBI" id="CHEBI:29105"/>
    </cofactor>
</comment>
<evidence type="ECO:0000256" key="1">
    <source>
        <dbReference type="ARBA" id="ARBA00001798"/>
    </source>
</evidence>
<dbReference type="InterPro" id="IPR047548">
    <property type="entry name" value="Rcat_RBR_RNF14"/>
</dbReference>
<comment type="similarity">
    <text evidence="5">Belongs to the RBR family. Ariadne subfamily.</text>
</comment>
<dbReference type="GO" id="GO:0005737">
    <property type="term" value="C:cytoplasm"/>
    <property type="evidence" value="ECO:0000318"/>
    <property type="project" value="GO_Central"/>
</dbReference>
<dbReference type="UniPathway" id="UPA00143"/>
<dbReference type="Pfam" id="PF01485">
    <property type="entry name" value="IBR"/>
    <property type="match status" value="1"/>
</dbReference>
<dbReference type="Pfam" id="PF22191">
    <property type="entry name" value="IBR_1"/>
    <property type="match status" value="1"/>
</dbReference>
<dbReference type="Gene3D" id="3.30.40.10">
    <property type="entry name" value="Zinc/RING finger domain, C3HC4 (zinc finger)"/>
    <property type="match status" value="1"/>
</dbReference>